<dbReference type="EMBL" id="JANTZM010000007">
    <property type="protein sequence ID" value="MCS4157672.1"/>
    <property type="molecule type" value="Genomic_DNA"/>
</dbReference>
<evidence type="ECO:0000256" key="1">
    <source>
        <dbReference type="SAM" id="MobiDB-lite"/>
    </source>
</evidence>
<dbReference type="RefSeq" id="WP_259258182.1">
    <property type="nucleotide sequence ID" value="NZ_JANTZM010000007.1"/>
</dbReference>
<organism evidence="2 3">
    <name type="scientific">Salinibacter ruber</name>
    <dbReference type="NCBI Taxonomy" id="146919"/>
    <lineage>
        <taxon>Bacteria</taxon>
        <taxon>Pseudomonadati</taxon>
        <taxon>Rhodothermota</taxon>
        <taxon>Rhodothermia</taxon>
        <taxon>Rhodothermales</taxon>
        <taxon>Salinibacteraceae</taxon>
        <taxon>Salinibacter</taxon>
    </lineage>
</organism>
<dbReference type="Proteomes" id="UP001155110">
    <property type="component" value="Unassembled WGS sequence"/>
</dbReference>
<protein>
    <submittedName>
        <fullName evidence="2">Uncharacterized protein</fullName>
    </submittedName>
</protein>
<evidence type="ECO:0000313" key="2">
    <source>
        <dbReference type="EMBL" id="MCS4157672.1"/>
    </source>
</evidence>
<accession>A0AAW5P7B6</accession>
<reference evidence="2" key="1">
    <citation type="submission" date="2022-08" db="EMBL/GenBank/DDBJ databases">
        <title>Genomic Encyclopedia of Type Strains, Phase V (KMG-V): Genome sequencing to study the core and pangenomes of soil and plant-associated prokaryotes.</title>
        <authorList>
            <person name="Whitman W."/>
        </authorList>
    </citation>
    <scope>NUCLEOTIDE SEQUENCE</scope>
    <source>
        <strain evidence="2">SP3002</strain>
    </source>
</reference>
<sequence>MSGSAFRQRQASSTAEVGRSIEVTKARSVEAQSEARVGRSVETTVERLLKISASSAAMVGRSIEAEVERTFQKSASSLATVGRSISTDAKRPREVGVSLSRSVSATSVASKRAIYPLVEGFSRDERWDRSYEDYSDLNYSSSATVYARARLELGATGILMESGGTGDGLAMAIVADRDNYGDPILGTERLVAMFGDGGSTSGTDVATLSHRLGLRFSGVDVNGDETVLEGDWTDDIQKGDRIGWSINYDTGSITSVSYDASDDETTLGHDGEYAGYDYSASAVYVLPGKIWPAWSADVDTGQCVLYVNGAPVDTDTISNSRLCGGDDGTIGDSSGGARDLGQGWSGSDYEYGGEVYWADIYDGETTGQVVPQYKTEEFSGPVVYRHEAVEYGSGVDLGKRSSARAYVNISDGSNAGGIIAHWGAGGDGAILYLHQGDLYLQVGDGGKEGGSGECREYNVEGGAHVIEWTANIPKGDLELWVDGQKVDDDYYLSYDGDIAGSDSDGIGRPESGLPENRMTYQEEDRGAEKTVAKVETFPGKTWRLQTFEKDISSTASVGRSIETSVERAKEVIKRSTSSTATVGRSVSTSVNRASSGGGGGADGETVTHDFESGDEGWVPVESGFGRTTTYARNGSYSYGGGVSGAQAGEIAYVEPAELRGGNQIQSLTFYYTERVGSYGGGLRLYDSGGTSVIAALTDNPQWKVYDGNGTITQLYDGGGEYQDWIKVEMAFDWGAGTADVTFTNESTGTSRTENGVDIGGRGVEKIQITNYQGGSFGSGDCYYWIDDLSFTLSSSSDGGGGGGTIGPSFDKTEATDYGYASYLNHNIEWSGGAGPFQLRIYKTDSQTTLLHTETDLSGGSDSGTNVMESSFGDSVYYVLEDANGKTAKKSVNVEEYSF</sequence>
<name>A0AAW5P7B6_9BACT</name>
<feature type="region of interest" description="Disordered" evidence="1">
    <location>
        <begin position="501"/>
        <end position="527"/>
    </location>
</feature>
<gene>
    <name evidence="2" type="ORF">GGP99_001636</name>
</gene>
<comment type="caution">
    <text evidence="2">The sequence shown here is derived from an EMBL/GenBank/DDBJ whole genome shotgun (WGS) entry which is preliminary data.</text>
</comment>
<dbReference type="AlphaFoldDB" id="A0AAW5P7B6"/>
<feature type="region of interest" description="Disordered" evidence="1">
    <location>
        <begin position="573"/>
        <end position="618"/>
    </location>
</feature>
<evidence type="ECO:0000313" key="3">
    <source>
        <dbReference type="Proteomes" id="UP001155110"/>
    </source>
</evidence>
<proteinExistence type="predicted"/>
<feature type="compositionally biased region" description="Polar residues" evidence="1">
    <location>
        <begin position="574"/>
        <end position="592"/>
    </location>
</feature>